<organism evidence="21 22">
    <name type="scientific">Salimicrobium halophilum</name>
    <dbReference type="NCBI Taxonomy" id="86666"/>
    <lineage>
        <taxon>Bacteria</taxon>
        <taxon>Bacillati</taxon>
        <taxon>Bacillota</taxon>
        <taxon>Bacilli</taxon>
        <taxon>Bacillales</taxon>
        <taxon>Bacillaceae</taxon>
        <taxon>Salimicrobium</taxon>
    </lineage>
</organism>
<dbReference type="GO" id="GO:0065002">
    <property type="term" value="P:intracellular protein transmembrane transport"/>
    <property type="evidence" value="ECO:0007669"/>
    <property type="project" value="UniProtKB-UniRule"/>
</dbReference>
<protein>
    <recommendedName>
        <fullName evidence="15 16">Protein translocase subunit SecA</fullName>
        <ecNumber evidence="15">7.4.2.8</ecNumber>
    </recommendedName>
</protein>
<dbReference type="STRING" id="86666.SAMN04490247_2478"/>
<evidence type="ECO:0000256" key="2">
    <source>
        <dbReference type="ARBA" id="ARBA00007650"/>
    </source>
</evidence>
<dbReference type="GO" id="GO:0005524">
    <property type="term" value="F:ATP binding"/>
    <property type="evidence" value="ECO:0007669"/>
    <property type="project" value="UniProtKB-UniRule"/>
</dbReference>
<keyword evidence="6" id="KW-0479">Metal-binding</keyword>
<dbReference type="PANTHER" id="PTHR30612">
    <property type="entry name" value="SECA INNER MEMBRANE COMPONENT OF SEC PROTEIN SECRETION SYSTEM"/>
    <property type="match status" value="1"/>
</dbReference>
<dbReference type="InterPro" id="IPR014018">
    <property type="entry name" value="SecA_motor_DEAD"/>
</dbReference>
<evidence type="ECO:0000259" key="19">
    <source>
        <dbReference type="PROSITE" id="PS51194"/>
    </source>
</evidence>
<evidence type="ECO:0000256" key="13">
    <source>
        <dbReference type="ARBA" id="ARBA00023136"/>
    </source>
</evidence>
<dbReference type="GO" id="GO:0043952">
    <property type="term" value="P:protein transport by the Sec complex"/>
    <property type="evidence" value="ECO:0007669"/>
    <property type="project" value="TreeGrafter"/>
</dbReference>
<keyword evidence="9 15" id="KW-0067">ATP-binding</keyword>
<keyword evidence="5 15" id="KW-0963">Cytoplasm</keyword>
<dbReference type="SUPFAM" id="SSF81886">
    <property type="entry name" value="Helical scaffold and wing domains of SecA"/>
    <property type="match status" value="1"/>
</dbReference>
<dbReference type="CDD" id="cd18803">
    <property type="entry name" value="SF2_C_secA"/>
    <property type="match status" value="1"/>
</dbReference>
<dbReference type="CDD" id="cd17928">
    <property type="entry name" value="DEXDc_SecA"/>
    <property type="match status" value="1"/>
</dbReference>
<dbReference type="HAMAP" id="MF_01382">
    <property type="entry name" value="SecA"/>
    <property type="match status" value="1"/>
</dbReference>
<dbReference type="Pfam" id="PF02810">
    <property type="entry name" value="SEC-C"/>
    <property type="match status" value="1"/>
</dbReference>
<evidence type="ECO:0000256" key="17">
    <source>
        <dbReference type="SAM" id="MobiDB-lite"/>
    </source>
</evidence>
<dbReference type="InterPro" id="IPR000185">
    <property type="entry name" value="SecA"/>
</dbReference>
<dbReference type="EC" id="7.4.2.8" evidence="15"/>
<evidence type="ECO:0000256" key="1">
    <source>
        <dbReference type="ARBA" id="ARBA00001947"/>
    </source>
</evidence>
<name>A0A1G8V3J1_9BACI</name>
<dbReference type="FunFam" id="1.10.3060.10:FF:000002">
    <property type="entry name" value="Preprotein translocase subunit SecA"/>
    <property type="match status" value="1"/>
</dbReference>
<comment type="subcellular location">
    <subcellularLocation>
        <location evidence="15">Cell membrane</location>
        <topology evidence="15">Peripheral membrane protein</topology>
        <orientation evidence="15">Cytoplasmic side</orientation>
    </subcellularLocation>
    <subcellularLocation>
        <location evidence="15">Cytoplasm</location>
    </subcellularLocation>
    <text evidence="15">Distribution is 50-50.</text>
</comment>
<comment type="similarity">
    <text evidence="2 15 16">Belongs to the SecA family.</text>
</comment>
<dbReference type="Pfam" id="PF21090">
    <property type="entry name" value="P-loop_SecA"/>
    <property type="match status" value="2"/>
</dbReference>
<comment type="catalytic activity">
    <reaction evidence="14 15">
        <text>ATP + H2O + cellular proteinSide 1 = ADP + phosphate + cellular proteinSide 2.</text>
        <dbReference type="EC" id="7.4.2.8"/>
    </reaction>
</comment>
<dbReference type="Gene3D" id="3.90.1440.10">
    <property type="entry name" value="SecA, preprotein cross-linking domain"/>
    <property type="match status" value="1"/>
</dbReference>
<feature type="region of interest" description="Disordered" evidence="17">
    <location>
        <begin position="791"/>
        <end position="837"/>
    </location>
</feature>
<evidence type="ECO:0000313" key="22">
    <source>
        <dbReference type="Proteomes" id="UP000199225"/>
    </source>
</evidence>
<evidence type="ECO:0000256" key="3">
    <source>
        <dbReference type="ARBA" id="ARBA00022448"/>
    </source>
</evidence>
<comment type="subunit">
    <text evidence="15">Monomer and homodimer. Part of the essential Sec protein translocation apparatus which comprises SecA, SecYEG and auxiliary proteins SecDF. Other proteins may also be involved.</text>
</comment>
<proteinExistence type="inferred from homology"/>
<dbReference type="GO" id="GO:0046872">
    <property type="term" value="F:metal ion binding"/>
    <property type="evidence" value="ECO:0007669"/>
    <property type="project" value="UniProtKB-KW"/>
</dbReference>
<sequence length="837" mass="95482">MLGALKKMFGDGNQRELKRLQKTVDEIEALEPDMEKLSDDELRQKTEEFKQRYQNGESLDDMLVEAYSVVREGAKRVLGMRPFQVQLMGAISMHEGNIAEMKTGEGKTLASTMPAYLNALTGKGVHIVTVNDYLASRDSVEMGELYSFLGLTTGLNTNGLSKDEKREAYNADIMYGTNNEFGFDYLRDNMVLYKEQMVQRPLHFAIIDEVDSILIDEARTPLIISGTAKKSADMYNAANAFVRLLAIEEDFTYDEKTKNVQLTEEGINKAERYFKIDNLFDLGNVSLIHHINQGLKAHQTMHRDADYVVQEGEVIIVDQFTGRLMQGRRYSDGLHQAIEAKEGLPIQNESMTLASITFQNFFRMYEKISGMTGTAKTEAEEFLSIYNMHVVQIPTNKPIVREDHPDLVYKTTDGKFRAVVEEIKERYNEGQPVLVGTVAVETSEIISRYLKKANVPHNVLNAKNHFSEAEIIENAGQKGAVTIATNMAGRGTDIKLGEGVVDRGGLAVIGTERHESRRIDNQLRGRSGRQGDPGMSRFYLSTDDELMRRFASDNVRSMMERLGMDDSQPIESKMISRAVESAQKRVEGNNFDARKTILSFDDVLRQQREVIYKQRFEVLTSDNLREIVEQMIERTVSRTVQAHTADEVDENWELDSIVKYVQSNLVKEGDVTEADLKGKEPEEMEELIMTKIRERYNEKEEELTEEQMREFEKVILLRTVDQKWMDHIDQMDQLRQGIHLRAYGQNDPLQEYQMEGFRMFEEMVQAIDEESSRYVMKAEIRNNLQRQEVAQGATAVSGGEESKEKKKPQPYVKKDTVGRNDPCPCGSGKKYKNCHGS</sequence>
<dbReference type="PROSITE" id="PS01312">
    <property type="entry name" value="SECA"/>
    <property type="match status" value="1"/>
</dbReference>
<dbReference type="PROSITE" id="PS51192">
    <property type="entry name" value="HELICASE_ATP_BIND_1"/>
    <property type="match status" value="1"/>
</dbReference>
<dbReference type="GO" id="GO:0008564">
    <property type="term" value="F:protein-exporting ATPase activity"/>
    <property type="evidence" value="ECO:0007669"/>
    <property type="project" value="UniProtKB-EC"/>
</dbReference>
<dbReference type="AlphaFoldDB" id="A0A1G8V3J1"/>
<dbReference type="InterPro" id="IPR011116">
    <property type="entry name" value="SecA_Wing/Scaffold"/>
</dbReference>
<dbReference type="InterPro" id="IPR011115">
    <property type="entry name" value="SecA_DEAD"/>
</dbReference>
<dbReference type="EMBL" id="FNEV01000008">
    <property type="protein sequence ID" value="SDJ60603.1"/>
    <property type="molecule type" value="Genomic_DNA"/>
</dbReference>
<dbReference type="Pfam" id="PF01043">
    <property type="entry name" value="SecA_PP_bind"/>
    <property type="match status" value="1"/>
</dbReference>
<evidence type="ECO:0000256" key="10">
    <source>
        <dbReference type="ARBA" id="ARBA00022927"/>
    </source>
</evidence>
<evidence type="ECO:0000256" key="14">
    <source>
        <dbReference type="ARBA" id="ARBA00034006"/>
    </source>
</evidence>
<dbReference type="InterPro" id="IPR027417">
    <property type="entry name" value="P-loop_NTPase"/>
</dbReference>
<feature type="domain" description="Helicase C-terminal" evidence="19">
    <location>
        <begin position="415"/>
        <end position="578"/>
    </location>
</feature>
<dbReference type="SMART" id="SM00958">
    <property type="entry name" value="SecA_PP_bind"/>
    <property type="match status" value="1"/>
</dbReference>
<keyword evidence="11 15" id="KW-1278">Translocase</keyword>
<dbReference type="NCBIfam" id="NF009538">
    <property type="entry name" value="PRK12904.1"/>
    <property type="match status" value="1"/>
</dbReference>
<evidence type="ECO:0000256" key="9">
    <source>
        <dbReference type="ARBA" id="ARBA00022840"/>
    </source>
</evidence>
<dbReference type="Pfam" id="PF07516">
    <property type="entry name" value="SecA_SW"/>
    <property type="match status" value="1"/>
</dbReference>
<dbReference type="Gene3D" id="1.10.3060.10">
    <property type="entry name" value="Helical scaffold and wing domains of SecA"/>
    <property type="match status" value="1"/>
</dbReference>
<feature type="domain" description="SecA family profile" evidence="20">
    <location>
        <begin position="2"/>
        <end position="571"/>
    </location>
</feature>
<evidence type="ECO:0000256" key="7">
    <source>
        <dbReference type="ARBA" id="ARBA00022741"/>
    </source>
</evidence>
<dbReference type="Gene3D" id="3.40.50.300">
    <property type="entry name" value="P-loop containing nucleotide triphosphate hydrolases"/>
    <property type="match status" value="3"/>
</dbReference>
<dbReference type="PROSITE" id="PS51196">
    <property type="entry name" value="SECA_MOTOR_DEAD"/>
    <property type="match status" value="1"/>
</dbReference>
<keyword evidence="3 15" id="KW-0813">Transport</keyword>
<dbReference type="GO" id="GO:0017038">
    <property type="term" value="P:protein import"/>
    <property type="evidence" value="ECO:0007669"/>
    <property type="project" value="InterPro"/>
</dbReference>
<dbReference type="FunFam" id="3.90.1440.10:FF:000001">
    <property type="entry name" value="Preprotein translocase subunit SecA"/>
    <property type="match status" value="1"/>
</dbReference>
<dbReference type="SMART" id="SM00957">
    <property type="entry name" value="SecA_DEAD"/>
    <property type="match status" value="1"/>
</dbReference>
<keyword evidence="10 15" id="KW-0653">Protein transport</keyword>
<dbReference type="SUPFAM" id="SSF81767">
    <property type="entry name" value="Pre-protein crosslinking domain of SecA"/>
    <property type="match status" value="1"/>
</dbReference>
<dbReference type="InterPro" id="IPR004027">
    <property type="entry name" value="SEC_C_motif"/>
</dbReference>
<dbReference type="InterPro" id="IPR044722">
    <property type="entry name" value="SecA_SF2_C"/>
</dbReference>
<evidence type="ECO:0000256" key="6">
    <source>
        <dbReference type="ARBA" id="ARBA00022723"/>
    </source>
</evidence>
<feature type="binding site" evidence="15">
    <location>
        <position position="86"/>
    </location>
    <ligand>
        <name>ATP</name>
        <dbReference type="ChEBI" id="CHEBI:30616"/>
    </ligand>
</feature>
<comment type="cofactor">
    <cofactor evidence="1">
        <name>Zn(2+)</name>
        <dbReference type="ChEBI" id="CHEBI:29105"/>
    </cofactor>
</comment>
<keyword evidence="8" id="KW-0862">Zinc</keyword>
<accession>A0A1G8V3J1</accession>
<dbReference type="PANTHER" id="PTHR30612:SF0">
    <property type="entry name" value="CHLOROPLAST PROTEIN-TRANSPORTING ATPASE"/>
    <property type="match status" value="1"/>
</dbReference>
<dbReference type="InterPro" id="IPR014001">
    <property type="entry name" value="Helicase_ATP-bd"/>
</dbReference>
<dbReference type="GO" id="GO:0005829">
    <property type="term" value="C:cytosol"/>
    <property type="evidence" value="ECO:0007669"/>
    <property type="project" value="TreeGrafter"/>
</dbReference>
<evidence type="ECO:0000259" key="20">
    <source>
        <dbReference type="PROSITE" id="PS51196"/>
    </source>
</evidence>
<keyword evidence="12 15" id="KW-0811">Translocation</keyword>
<evidence type="ECO:0000256" key="5">
    <source>
        <dbReference type="ARBA" id="ARBA00022490"/>
    </source>
</evidence>
<feature type="binding site" evidence="15">
    <location>
        <position position="493"/>
    </location>
    <ligand>
        <name>ATP</name>
        <dbReference type="ChEBI" id="CHEBI:30616"/>
    </ligand>
</feature>
<feature type="domain" description="Helicase ATP-binding" evidence="18">
    <location>
        <begin position="88"/>
        <end position="246"/>
    </location>
</feature>
<comment type="function">
    <text evidence="15">Part of the Sec protein translocase complex. Interacts with the SecYEG preprotein conducting channel. Has a central role in coupling the hydrolysis of ATP to the transfer of proteins into and across the cell membrane, serving as an ATP-driven molecular motor driving the stepwise translocation of polypeptide chains across the membrane.</text>
</comment>
<dbReference type="RefSeq" id="WP_093194187.1">
    <property type="nucleotide sequence ID" value="NZ_FNEV01000008.1"/>
</dbReference>
<keyword evidence="13 15" id="KW-0472">Membrane</keyword>
<dbReference type="InterPro" id="IPR036266">
    <property type="entry name" value="SecA_Wing/Scaffold_sf"/>
</dbReference>
<gene>
    <name evidence="15" type="primary">secA</name>
    <name evidence="21" type="ORF">SAMN04490247_2478</name>
</gene>
<feature type="binding site" evidence="15">
    <location>
        <begin position="104"/>
        <end position="108"/>
    </location>
    <ligand>
        <name>ATP</name>
        <dbReference type="ChEBI" id="CHEBI:30616"/>
    </ligand>
</feature>
<evidence type="ECO:0000313" key="21">
    <source>
        <dbReference type="EMBL" id="SDJ60603.1"/>
    </source>
</evidence>
<dbReference type="Pfam" id="PF07517">
    <property type="entry name" value="SecA_DEAD"/>
    <property type="match status" value="1"/>
</dbReference>
<dbReference type="GO" id="GO:0005886">
    <property type="term" value="C:plasma membrane"/>
    <property type="evidence" value="ECO:0007669"/>
    <property type="project" value="UniProtKB-SubCell"/>
</dbReference>
<dbReference type="InterPro" id="IPR036670">
    <property type="entry name" value="SecA_X-link_sf"/>
</dbReference>
<evidence type="ECO:0000256" key="16">
    <source>
        <dbReference type="RuleBase" id="RU003874"/>
    </source>
</evidence>
<dbReference type="GO" id="GO:0031522">
    <property type="term" value="C:cell envelope Sec protein transport complex"/>
    <property type="evidence" value="ECO:0007669"/>
    <property type="project" value="TreeGrafter"/>
</dbReference>
<dbReference type="OrthoDB" id="9805579at2"/>
<dbReference type="InterPro" id="IPR001650">
    <property type="entry name" value="Helicase_C-like"/>
</dbReference>
<dbReference type="NCBIfam" id="NF006630">
    <property type="entry name" value="PRK09200.1"/>
    <property type="match status" value="1"/>
</dbReference>
<evidence type="ECO:0000256" key="11">
    <source>
        <dbReference type="ARBA" id="ARBA00022967"/>
    </source>
</evidence>
<keyword evidence="22" id="KW-1185">Reference proteome</keyword>
<dbReference type="FunFam" id="3.40.50.300:FF:000429">
    <property type="entry name" value="Preprotein translocase subunit SecA"/>
    <property type="match status" value="1"/>
</dbReference>
<dbReference type="PROSITE" id="PS51194">
    <property type="entry name" value="HELICASE_CTER"/>
    <property type="match status" value="1"/>
</dbReference>
<evidence type="ECO:0000256" key="12">
    <source>
        <dbReference type="ARBA" id="ARBA00023010"/>
    </source>
</evidence>
<dbReference type="NCBIfam" id="TIGR00963">
    <property type="entry name" value="secA"/>
    <property type="match status" value="1"/>
</dbReference>
<evidence type="ECO:0000256" key="4">
    <source>
        <dbReference type="ARBA" id="ARBA00022475"/>
    </source>
</evidence>
<dbReference type="InterPro" id="IPR020937">
    <property type="entry name" value="SecA_CS"/>
</dbReference>
<dbReference type="Proteomes" id="UP000199225">
    <property type="component" value="Unassembled WGS sequence"/>
</dbReference>
<evidence type="ECO:0000256" key="8">
    <source>
        <dbReference type="ARBA" id="ARBA00022833"/>
    </source>
</evidence>
<reference evidence="22" key="1">
    <citation type="submission" date="2016-10" db="EMBL/GenBank/DDBJ databases">
        <authorList>
            <person name="Varghese N."/>
            <person name="Submissions S."/>
        </authorList>
    </citation>
    <scope>NUCLEOTIDE SEQUENCE [LARGE SCALE GENOMIC DNA]</scope>
    <source>
        <strain evidence="22">DSM 4771</strain>
    </source>
</reference>
<dbReference type="SUPFAM" id="SSF52540">
    <property type="entry name" value="P-loop containing nucleoside triphosphate hydrolases"/>
    <property type="match status" value="2"/>
</dbReference>
<keyword evidence="7 15" id="KW-0547">Nucleotide-binding</keyword>
<evidence type="ECO:0000259" key="18">
    <source>
        <dbReference type="PROSITE" id="PS51192"/>
    </source>
</evidence>
<dbReference type="PRINTS" id="PR00906">
    <property type="entry name" value="SECA"/>
</dbReference>
<dbReference type="InterPro" id="IPR011130">
    <property type="entry name" value="SecA_preprotein_X-link_dom"/>
</dbReference>
<dbReference type="GO" id="GO:0006605">
    <property type="term" value="P:protein targeting"/>
    <property type="evidence" value="ECO:0007669"/>
    <property type="project" value="UniProtKB-UniRule"/>
</dbReference>
<keyword evidence="4 15" id="KW-1003">Cell membrane</keyword>
<evidence type="ECO:0000256" key="15">
    <source>
        <dbReference type="HAMAP-Rule" id="MF_01382"/>
    </source>
</evidence>